<dbReference type="AlphaFoldDB" id="A0A0E9TZJ5"/>
<sequence length="28" mass="3079">MRAKLVARASMCVQDLVFSWTGTLPPLS</sequence>
<name>A0A0E9TZJ5_ANGAN</name>
<reference evidence="1" key="1">
    <citation type="submission" date="2014-11" db="EMBL/GenBank/DDBJ databases">
        <authorList>
            <person name="Amaro Gonzalez C."/>
        </authorList>
    </citation>
    <scope>NUCLEOTIDE SEQUENCE</scope>
</reference>
<proteinExistence type="predicted"/>
<evidence type="ECO:0000313" key="1">
    <source>
        <dbReference type="EMBL" id="JAH58956.1"/>
    </source>
</evidence>
<reference evidence="1" key="2">
    <citation type="journal article" date="2015" name="Fish Shellfish Immunol.">
        <title>Early steps in the European eel (Anguilla anguilla)-Vibrio vulnificus interaction in the gills: Role of the RtxA13 toxin.</title>
        <authorList>
            <person name="Callol A."/>
            <person name="Pajuelo D."/>
            <person name="Ebbesson L."/>
            <person name="Teles M."/>
            <person name="MacKenzie S."/>
            <person name="Amaro C."/>
        </authorList>
    </citation>
    <scope>NUCLEOTIDE SEQUENCE</scope>
</reference>
<dbReference type="EMBL" id="GBXM01049621">
    <property type="protein sequence ID" value="JAH58956.1"/>
    <property type="molecule type" value="Transcribed_RNA"/>
</dbReference>
<accession>A0A0E9TZJ5</accession>
<protein>
    <submittedName>
        <fullName evidence="1">Uncharacterized protein</fullName>
    </submittedName>
</protein>
<organism evidence="1">
    <name type="scientific">Anguilla anguilla</name>
    <name type="common">European freshwater eel</name>
    <name type="synonym">Muraena anguilla</name>
    <dbReference type="NCBI Taxonomy" id="7936"/>
    <lineage>
        <taxon>Eukaryota</taxon>
        <taxon>Metazoa</taxon>
        <taxon>Chordata</taxon>
        <taxon>Craniata</taxon>
        <taxon>Vertebrata</taxon>
        <taxon>Euteleostomi</taxon>
        <taxon>Actinopterygii</taxon>
        <taxon>Neopterygii</taxon>
        <taxon>Teleostei</taxon>
        <taxon>Anguilliformes</taxon>
        <taxon>Anguillidae</taxon>
        <taxon>Anguilla</taxon>
    </lineage>
</organism>